<comment type="caution">
    <text evidence="1">The sequence shown here is derived from an EMBL/GenBank/DDBJ whole genome shotgun (WGS) entry which is preliminary data.</text>
</comment>
<reference evidence="1 2" key="1">
    <citation type="submission" date="2018-03" db="EMBL/GenBank/DDBJ databases">
        <title>Genome sequence of the symbiotic type strain Mesorhizobium helmanticense CSLC115NT isolated from Lotus corniculatus nodules.</title>
        <authorList>
            <person name="Sannazzaro A.I."/>
            <person name="Torres Tejerizo G.A."/>
            <person name="Dip D."/>
            <person name="Caballero M."/>
            <person name="Pistorio M."/>
            <person name="Estrella M.J."/>
        </authorList>
    </citation>
    <scope>NUCLEOTIDE SEQUENCE [LARGE SCALE GENOMIC DNA]</scope>
    <source>
        <strain evidence="1 2">CSLC115N</strain>
    </source>
</reference>
<accession>A0A2T4IPY0</accession>
<dbReference type="EMBL" id="PZJX01000046">
    <property type="protein sequence ID" value="PTE07675.1"/>
    <property type="molecule type" value="Genomic_DNA"/>
</dbReference>
<dbReference type="RefSeq" id="WP_107651715.1">
    <property type="nucleotide sequence ID" value="NZ_PZJX01000046.1"/>
</dbReference>
<keyword evidence="2" id="KW-1185">Reference proteome</keyword>
<dbReference type="OrthoDB" id="9901214at2"/>
<proteinExistence type="predicted"/>
<name>A0A2T4IPY0_9HYPH</name>
<sequence length="60" mass="6540">MPRAISYKGEIITELSDGEDWVVVGDKIIIADPIDPMRSQEITVPDGDIEGLIEVWEGGA</sequence>
<dbReference type="Proteomes" id="UP000240259">
    <property type="component" value="Unassembled WGS sequence"/>
</dbReference>
<evidence type="ECO:0000313" key="1">
    <source>
        <dbReference type="EMBL" id="PTE07675.1"/>
    </source>
</evidence>
<protein>
    <submittedName>
        <fullName evidence="1">Uncharacterized protein</fullName>
    </submittedName>
</protein>
<dbReference type="AlphaFoldDB" id="A0A2T4IPY0"/>
<evidence type="ECO:0000313" key="2">
    <source>
        <dbReference type="Proteomes" id="UP000240259"/>
    </source>
</evidence>
<gene>
    <name evidence="1" type="ORF">C9427_24825</name>
</gene>
<organism evidence="1 2">
    <name type="scientific">Mesorhizobium helmanticense</name>
    <dbReference type="NCBI Taxonomy" id="1776423"/>
    <lineage>
        <taxon>Bacteria</taxon>
        <taxon>Pseudomonadati</taxon>
        <taxon>Pseudomonadota</taxon>
        <taxon>Alphaproteobacteria</taxon>
        <taxon>Hyphomicrobiales</taxon>
        <taxon>Phyllobacteriaceae</taxon>
        <taxon>Mesorhizobium</taxon>
    </lineage>
</organism>